<reference evidence="5 6" key="1">
    <citation type="submission" date="2017-01" db="EMBL/GenBank/DDBJ databases">
        <title>The recent genome duplication of the halophilic yeast Hortaea werneckii: insights from long-read sequencing.</title>
        <authorList>
            <person name="Sinha S."/>
            <person name="Flibotte S."/>
            <person name="Neira M."/>
            <person name="Lenassi M."/>
            <person name="Gostincar C."/>
            <person name="Stajich J.E."/>
            <person name="Nislow C.E."/>
        </authorList>
    </citation>
    <scope>NUCLEOTIDE SEQUENCE [LARGE SCALE GENOMIC DNA]</scope>
    <source>
        <strain evidence="5 6">EXF-2000</strain>
    </source>
</reference>
<dbReference type="InterPro" id="IPR051975">
    <property type="entry name" value="mtLSU_mL45"/>
</dbReference>
<dbReference type="PANTHER" id="PTHR28554:SF1">
    <property type="entry name" value="LARGE RIBOSOMAL SUBUNIT PROTEIN ML45"/>
    <property type="match status" value="1"/>
</dbReference>
<accession>A0A1Z5TT76</accession>
<comment type="subcellular location">
    <subcellularLocation>
        <location evidence="1">Mitochondrion</location>
    </subcellularLocation>
</comment>
<sequence length="259" mass="29622">MGKAIAPSMRKQSQPSLASSRQQQLQQAMRSGNIPDEMGLLPQTFIMPRMKNRPSWFSNFSDRKKMEWTRLRTRITELGSMYEHFAAGNLTPMENQICEGMLGSLRSRIAQRNPNTGLKWTLHKYLSRPKLASYRAAIFPEQKGEKNTERNGIIQAVVRIHSLQSLQHIKRMSTRDANQKLVVREVPVDSQGREMELLKEGAIPANAKDAVEYVVIQKMIRKGKEGRWMIWGTTEETTMSKIKQDQNKPQQDLLGKSAA</sequence>
<dbReference type="Pfam" id="PF07961">
    <property type="entry name" value="MBA1"/>
    <property type="match status" value="1"/>
</dbReference>
<dbReference type="GO" id="GO:0032979">
    <property type="term" value="P:protein insertion into mitochondrial inner membrane from matrix"/>
    <property type="evidence" value="ECO:0007669"/>
    <property type="project" value="InterPro"/>
</dbReference>
<dbReference type="Proteomes" id="UP000194280">
    <property type="component" value="Unassembled WGS sequence"/>
</dbReference>
<dbReference type="EMBL" id="MUNK01000005">
    <property type="protein sequence ID" value="OTA39131.1"/>
    <property type="molecule type" value="Genomic_DNA"/>
</dbReference>
<name>A0A1Z5TT76_HORWE</name>
<dbReference type="InterPro" id="IPR024621">
    <property type="entry name" value="Mba1"/>
</dbReference>
<evidence type="ECO:0000256" key="4">
    <source>
        <dbReference type="SAM" id="MobiDB-lite"/>
    </source>
</evidence>
<keyword evidence="2" id="KW-0809">Transit peptide</keyword>
<evidence type="ECO:0000313" key="5">
    <source>
        <dbReference type="EMBL" id="OTA39131.1"/>
    </source>
</evidence>
<dbReference type="OrthoDB" id="19619at2759"/>
<protein>
    <recommendedName>
        <fullName evidence="7">Tim44-like domain-containing protein</fullName>
    </recommendedName>
</protein>
<keyword evidence="3" id="KW-0496">Mitochondrion</keyword>
<feature type="compositionally biased region" description="Low complexity" evidence="4">
    <location>
        <begin position="12"/>
        <end position="31"/>
    </location>
</feature>
<gene>
    <name evidence="5" type="ORF">BTJ68_00938</name>
</gene>
<proteinExistence type="predicted"/>
<evidence type="ECO:0000256" key="3">
    <source>
        <dbReference type="ARBA" id="ARBA00023128"/>
    </source>
</evidence>
<feature type="region of interest" description="Disordered" evidence="4">
    <location>
        <begin position="240"/>
        <end position="259"/>
    </location>
</feature>
<dbReference type="Gene3D" id="3.10.450.240">
    <property type="match status" value="1"/>
</dbReference>
<dbReference type="AlphaFoldDB" id="A0A1Z5TT76"/>
<organism evidence="5 6">
    <name type="scientific">Hortaea werneckii EXF-2000</name>
    <dbReference type="NCBI Taxonomy" id="1157616"/>
    <lineage>
        <taxon>Eukaryota</taxon>
        <taxon>Fungi</taxon>
        <taxon>Dikarya</taxon>
        <taxon>Ascomycota</taxon>
        <taxon>Pezizomycotina</taxon>
        <taxon>Dothideomycetes</taxon>
        <taxon>Dothideomycetidae</taxon>
        <taxon>Mycosphaerellales</taxon>
        <taxon>Teratosphaeriaceae</taxon>
        <taxon>Hortaea</taxon>
    </lineage>
</organism>
<evidence type="ECO:0000313" key="6">
    <source>
        <dbReference type="Proteomes" id="UP000194280"/>
    </source>
</evidence>
<dbReference type="GO" id="GO:0005743">
    <property type="term" value="C:mitochondrial inner membrane"/>
    <property type="evidence" value="ECO:0007669"/>
    <property type="project" value="InterPro"/>
</dbReference>
<dbReference type="InParanoid" id="A0A1Z5TT76"/>
<dbReference type="PANTHER" id="PTHR28554">
    <property type="entry name" value="39S RIBOSOMAL PROTEIN L45, MITOCHONDRIAL"/>
    <property type="match status" value="1"/>
</dbReference>
<comment type="caution">
    <text evidence="5">The sequence shown here is derived from an EMBL/GenBank/DDBJ whole genome shotgun (WGS) entry which is preliminary data.</text>
</comment>
<feature type="region of interest" description="Disordered" evidence="4">
    <location>
        <begin position="1"/>
        <end position="36"/>
    </location>
</feature>
<evidence type="ECO:0008006" key="7">
    <source>
        <dbReference type="Google" id="ProtNLM"/>
    </source>
</evidence>
<keyword evidence="6" id="KW-1185">Reference proteome</keyword>
<evidence type="ECO:0000256" key="1">
    <source>
        <dbReference type="ARBA" id="ARBA00004173"/>
    </source>
</evidence>
<evidence type="ECO:0000256" key="2">
    <source>
        <dbReference type="ARBA" id="ARBA00022946"/>
    </source>
</evidence>
<dbReference type="VEuPathDB" id="FungiDB:BTJ68_00938"/>